<keyword evidence="6" id="KW-0472">Membrane</keyword>
<keyword evidence="3" id="KW-0328">Glycosyltransferase</keyword>
<evidence type="ECO:0000256" key="1">
    <source>
        <dbReference type="ARBA" id="ARBA00004236"/>
    </source>
</evidence>
<dbReference type="STRING" id="169760.PSTEL_20090"/>
<dbReference type="Proteomes" id="UP000029507">
    <property type="component" value="Chromosome"/>
</dbReference>
<evidence type="ECO:0000256" key="8">
    <source>
        <dbReference type="ARBA" id="ARBA00037904"/>
    </source>
</evidence>
<evidence type="ECO:0000256" key="3">
    <source>
        <dbReference type="ARBA" id="ARBA00022676"/>
    </source>
</evidence>
<dbReference type="GO" id="GO:0016757">
    <property type="term" value="F:glycosyltransferase activity"/>
    <property type="evidence" value="ECO:0007669"/>
    <property type="project" value="UniProtKB-KW"/>
</dbReference>
<keyword evidence="13" id="KW-1185">Reference proteome</keyword>
<dbReference type="GO" id="GO:0005886">
    <property type="term" value="C:plasma membrane"/>
    <property type="evidence" value="ECO:0007669"/>
    <property type="project" value="UniProtKB-SubCell"/>
</dbReference>
<evidence type="ECO:0000259" key="11">
    <source>
        <dbReference type="Pfam" id="PF00535"/>
    </source>
</evidence>
<organism evidence="12 13">
    <name type="scientific">Paenibacillus stellifer</name>
    <dbReference type="NCBI Taxonomy" id="169760"/>
    <lineage>
        <taxon>Bacteria</taxon>
        <taxon>Bacillati</taxon>
        <taxon>Bacillota</taxon>
        <taxon>Bacilli</taxon>
        <taxon>Bacillales</taxon>
        <taxon>Paenibacillaceae</taxon>
        <taxon>Paenibacillus</taxon>
    </lineage>
</organism>
<dbReference type="OrthoDB" id="396512at2"/>
<dbReference type="PANTHER" id="PTHR43646:SF2">
    <property type="entry name" value="GLYCOSYLTRANSFERASE 2-LIKE DOMAIN-CONTAINING PROTEIN"/>
    <property type="match status" value="1"/>
</dbReference>
<dbReference type="Gene3D" id="3.90.550.10">
    <property type="entry name" value="Spore Coat Polysaccharide Biosynthesis Protein SpsA, Chain A"/>
    <property type="match status" value="1"/>
</dbReference>
<dbReference type="InterPro" id="IPR029044">
    <property type="entry name" value="Nucleotide-diphossugar_trans"/>
</dbReference>
<dbReference type="AlphaFoldDB" id="A0A089M0N8"/>
<dbReference type="KEGG" id="pste:PSTEL_20090"/>
<evidence type="ECO:0000313" key="13">
    <source>
        <dbReference type="Proteomes" id="UP000029507"/>
    </source>
</evidence>
<evidence type="ECO:0000256" key="5">
    <source>
        <dbReference type="ARBA" id="ARBA00022746"/>
    </source>
</evidence>
<proteinExistence type="inferred from homology"/>
<keyword evidence="2" id="KW-1003">Cell membrane</keyword>
<comment type="subcellular location">
    <subcellularLocation>
        <location evidence="1">Cell membrane</location>
    </subcellularLocation>
</comment>
<accession>A0A089M0N8</accession>
<dbReference type="RefSeq" id="WP_038697854.1">
    <property type="nucleotide sequence ID" value="NZ_CP009286.1"/>
</dbReference>
<reference evidence="12 13" key="1">
    <citation type="submission" date="2014-08" db="EMBL/GenBank/DDBJ databases">
        <title>Comparative genomics of the Paenibacillus odorifer group.</title>
        <authorList>
            <person name="den Bakker H.C."/>
            <person name="Tsai Y.-C."/>
            <person name="Martin N."/>
            <person name="Korlach J."/>
            <person name="Wiedmann M."/>
        </authorList>
    </citation>
    <scope>NUCLEOTIDE SEQUENCE [LARGE SCALE GENOMIC DNA]</scope>
    <source>
        <strain evidence="12 13">DSM 14472</strain>
    </source>
</reference>
<evidence type="ECO:0000256" key="9">
    <source>
        <dbReference type="ARBA" id="ARBA00038120"/>
    </source>
</evidence>
<dbReference type="SUPFAM" id="SSF53448">
    <property type="entry name" value="Nucleotide-diphospho-sugar transferases"/>
    <property type="match status" value="1"/>
</dbReference>
<name>A0A089M0N8_9BACL</name>
<evidence type="ECO:0000256" key="10">
    <source>
        <dbReference type="ARBA" id="ARBA00040345"/>
    </source>
</evidence>
<feature type="domain" description="Glycosyltransferase 2-like" evidence="11">
    <location>
        <begin position="18"/>
        <end position="125"/>
    </location>
</feature>
<keyword evidence="5" id="KW-0125">Carotenoid biosynthesis</keyword>
<dbReference type="EMBL" id="CP009286">
    <property type="protein sequence ID" value="AIQ65078.1"/>
    <property type="molecule type" value="Genomic_DNA"/>
</dbReference>
<comment type="similarity">
    <text evidence="9">Belongs to the glycosyltransferase 2 family. CrtQ subfamily.</text>
</comment>
<evidence type="ECO:0000256" key="7">
    <source>
        <dbReference type="ARBA" id="ARBA00037281"/>
    </source>
</evidence>
<evidence type="ECO:0000256" key="4">
    <source>
        <dbReference type="ARBA" id="ARBA00022679"/>
    </source>
</evidence>
<comment type="pathway">
    <text evidence="8">Carotenoid biosynthesis; staphyloxanthin biosynthesis; staphyloxanthin from farnesyl diphosphate: step 4/5.</text>
</comment>
<protein>
    <recommendedName>
        <fullName evidence="10">4,4'-diaponeurosporenoate glycosyltransferase</fullName>
    </recommendedName>
</protein>
<evidence type="ECO:0000313" key="12">
    <source>
        <dbReference type="EMBL" id="AIQ65078.1"/>
    </source>
</evidence>
<evidence type="ECO:0000256" key="6">
    <source>
        <dbReference type="ARBA" id="ARBA00023136"/>
    </source>
</evidence>
<dbReference type="PANTHER" id="PTHR43646">
    <property type="entry name" value="GLYCOSYLTRANSFERASE"/>
    <property type="match status" value="1"/>
</dbReference>
<evidence type="ECO:0000256" key="2">
    <source>
        <dbReference type="ARBA" id="ARBA00022475"/>
    </source>
</evidence>
<keyword evidence="4 12" id="KW-0808">Transferase</keyword>
<dbReference type="InterPro" id="IPR001173">
    <property type="entry name" value="Glyco_trans_2-like"/>
</dbReference>
<dbReference type="HOGENOM" id="CLU_025996_17_4_9"/>
<comment type="function">
    <text evidence="7">Catalyzes the glycosylation of 4,4'-diaponeurosporenoate, i.e. the esterification of glucose at the C1'' position with the carboxyl group of 4,4'-diaponeurosporenic acid, to form glycosyl-4,4'-diaponeurosporenoate. This is a step in the biosynthesis of staphyloxanthin, an orange pigment present in most staphylococci strains.</text>
</comment>
<gene>
    <name evidence="12" type="ORF">PSTEL_20090</name>
</gene>
<dbReference type="GO" id="GO:0016117">
    <property type="term" value="P:carotenoid biosynthetic process"/>
    <property type="evidence" value="ECO:0007669"/>
    <property type="project" value="UniProtKB-KW"/>
</dbReference>
<sequence length="255" mass="28427">MKPPIFADSEDREPILFSVIIPAHNEEKYIGACLDSIHAAASSVGKRTEVIVVLNRCTDSTEAIARSRGCVIVKDDRKNLSQIRNSGAAAASGETLVTIDADSRMTTNLLEEVQRLLSTGRYVGGGSSGRFERMSLGIAVSAVSLLLPMAIKYGAISVGIFWCRKQDFDAIGGFDEKLLMAEDADFAWRLKRWGKRSGLKYGMLTKAWMITSCRKFDREGDWYLFRHPRLVLAYLKGTDRDRAEQAYYENQGDKP</sequence>
<dbReference type="Pfam" id="PF00535">
    <property type="entry name" value="Glycos_transf_2"/>
    <property type="match status" value="1"/>
</dbReference>